<dbReference type="InterPro" id="IPR023827">
    <property type="entry name" value="Peptidase_S8_Asp-AS"/>
</dbReference>
<evidence type="ECO:0000259" key="14">
    <source>
        <dbReference type="Pfam" id="PF02225"/>
    </source>
</evidence>
<dbReference type="RefSeq" id="WP_104643543.1">
    <property type="nucleotide sequence ID" value="NZ_AQGW01000019.1"/>
</dbReference>
<feature type="domain" description="Peptidase S8/S53" evidence="13">
    <location>
        <begin position="167"/>
        <end position="585"/>
    </location>
</feature>
<evidence type="ECO:0000256" key="8">
    <source>
        <dbReference type="PIRSR" id="PIRSR615500-1"/>
    </source>
</evidence>
<gene>
    <name evidence="16" type="ORF">PCAR9_A31624</name>
    <name evidence="15" type="ORF">PCARR_a3603</name>
</gene>
<dbReference type="Pfam" id="PF00082">
    <property type="entry name" value="Peptidase_S8"/>
    <property type="match status" value="1"/>
</dbReference>
<dbReference type="SUPFAM" id="SSF52025">
    <property type="entry name" value="PA domain"/>
    <property type="match status" value="1"/>
</dbReference>
<reference evidence="16 17" key="2">
    <citation type="submission" date="2017-11" db="EMBL/GenBank/DDBJ databases">
        <authorList>
            <person name="Han C.G."/>
        </authorList>
    </citation>
    <scope>NUCLEOTIDE SEQUENCE [LARGE SCALE GENOMIC DNA]</scope>
    <source>
        <strain evidence="17">ATCC 43555</strain>
        <strain evidence="16">ATCC43555</strain>
    </source>
</reference>
<feature type="signal peptide" evidence="12">
    <location>
        <begin position="1"/>
        <end position="26"/>
    </location>
</feature>
<keyword evidence="7 9" id="KW-0720">Serine protease</keyword>
<dbReference type="InterPro" id="IPR023828">
    <property type="entry name" value="Peptidase_S8_Ser-AS"/>
</dbReference>
<keyword evidence="4 9" id="KW-0645">Protease</keyword>
<comment type="similarity">
    <text evidence="1 9 10">Belongs to the peptidase S8 family.</text>
</comment>
<dbReference type="PROSITE" id="PS00138">
    <property type="entry name" value="SUBTILASE_SER"/>
    <property type="match status" value="1"/>
</dbReference>
<dbReference type="InterPro" id="IPR036852">
    <property type="entry name" value="Peptidase_S8/S53_dom_sf"/>
</dbReference>
<name>A0A2K4XDK5_PSEVC</name>
<dbReference type="PROSITE" id="PS51892">
    <property type="entry name" value="SUBTILASE"/>
    <property type="match status" value="1"/>
</dbReference>
<keyword evidence="18" id="KW-1185">Reference proteome</keyword>
<dbReference type="EMBL" id="LT965928">
    <property type="protein sequence ID" value="SOU42413.1"/>
    <property type="molecule type" value="Genomic_DNA"/>
</dbReference>
<dbReference type="PROSITE" id="PS00136">
    <property type="entry name" value="SUBTILASE_ASP"/>
    <property type="match status" value="1"/>
</dbReference>
<dbReference type="InterPro" id="IPR000209">
    <property type="entry name" value="Peptidase_S8/S53_dom"/>
</dbReference>
<dbReference type="GO" id="GO:0006508">
    <property type="term" value="P:proteolysis"/>
    <property type="evidence" value="ECO:0007669"/>
    <property type="project" value="UniProtKB-KW"/>
</dbReference>
<dbReference type="Proteomes" id="UP000615003">
    <property type="component" value="Unassembled WGS sequence"/>
</dbReference>
<protein>
    <submittedName>
        <fullName evidence="16">Peptidase S8</fullName>
    </submittedName>
</protein>
<dbReference type="SUPFAM" id="SSF52743">
    <property type="entry name" value="Subtilisin-like"/>
    <property type="match status" value="1"/>
</dbReference>
<dbReference type="GeneID" id="93665117"/>
<feature type="active site" description="Charge relay system" evidence="8 9">
    <location>
        <position position="550"/>
    </location>
</feature>
<keyword evidence="6 9" id="KW-0378">Hydrolase</keyword>
<dbReference type="PRINTS" id="PR00723">
    <property type="entry name" value="SUBTILISIN"/>
</dbReference>
<dbReference type="CDD" id="cd11304">
    <property type="entry name" value="Cadherin_repeat"/>
    <property type="match status" value="1"/>
</dbReference>
<evidence type="ECO:0000256" key="2">
    <source>
        <dbReference type="ARBA" id="ARBA00022512"/>
    </source>
</evidence>
<dbReference type="PANTHER" id="PTHR43806:SF11">
    <property type="entry name" value="CEREVISIN-RELATED"/>
    <property type="match status" value="1"/>
</dbReference>
<evidence type="ECO:0000256" key="1">
    <source>
        <dbReference type="ARBA" id="ARBA00011073"/>
    </source>
</evidence>
<dbReference type="InterPro" id="IPR003137">
    <property type="entry name" value="PA_domain"/>
</dbReference>
<dbReference type="InterPro" id="IPR050131">
    <property type="entry name" value="Peptidase_S8_subtilisin-like"/>
</dbReference>
<dbReference type="Gene3D" id="3.40.50.200">
    <property type="entry name" value="Peptidase S8/S53 domain"/>
    <property type="match status" value="1"/>
</dbReference>
<evidence type="ECO:0000256" key="12">
    <source>
        <dbReference type="SAM" id="SignalP"/>
    </source>
</evidence>
<dbReference type="CDD" id="cd04818">
    <property type="entry name" value="PA_subtilisin_1"/>
    <property type="match status" value="1"/>
</dbReference>
<feature type="compositionally biased region" description="Polar residues" evidence="11">
    <location>
        <begin position="230"/>
        <end position="250"/>
    </location>
</feature>
<dbReference type="InterPro" id="IPR046450">
    <property type="entry name" value="PA_dom_sf"/>
</dbReference>
<evidence type="ECO:0000256" key="5">
    <source>
        <dbReference type="ARBA" id="ARBA00022729"/>
    </source>
</evidence>
<feature type="domain" description="PA" evidence="14">
    <location>
        <begin position="397"/>
        <end position="482"/>
    </location>
</feature>
<evidence type="ECO:0000259" key="13">
    <source>
        <dbReference type="Pfam" id="PF00082"/>
    </source>
</evidence>
<evidence type="ECO:0000256" key="6">
    <source>
        <dbReference type="ARBA" id="ARBA00022801"/>
    </source>
</evidence>
<dbReference type="AlphaFoldDB" id="A0A2K4XDK5"/>
<feature type="active site" description="Charge relay system" evidence="8 9">
    <location>
        <position position="242"/>
    </location>
</feature>
<organism evidence="16 17">
    <name type="scientific">Pseudoalteromonas carrageenovora IAM 12662</name>
    <dbReference type="NCBI Taxonomy" id="1314868"/>
    <lineage>
        <taxon>Bacteria</taxon>
        <taxon>Pseudomonadati</taxon>
        <taxon>Pseudomonadota</taxon>
        <taxon>Gammaproteobacteria</taxon>
        <taxon>Alteromonadales</taxon>
        <taxon>Pseudoalteromonadaceae</taxon>
        <taxon>Pseudoalteromonas</taxon>
    </lineage>
</organism>
<evidence type="ECO:0000313" key="18">
    <source>
        <dbReference type="Proteomes" id="UP000615003"/>
    </source>
</evidence>
<dbReference type="PANTHER" id="PTHR43806">
    <property type="entry name" value="PEPTIDASE S8"/>
    <property type="match status" value="1"/>
</dbReference>
<keyword evidence="2" id="KW-0134">Cell wall</keyword>
<evidence type="ECO:0000256" key="9">
    <source>
        <dbReference type="PROSITE-ProRule" id="PRU01240"/>
    </source>
</evidence>
<evidence type="ECO:0000313" key="15">
    <source>
        <dbReference type="EMBL" id="MBE0382771.1"/>
    </source>
</evidence>
<dbReference type="InterPro" id="IPR015500">
    <property type="entry name" value="Peptidase_S8_subtilisin-rel"/>
</dbReference>
<evidence type="ECO:0000256" key="10">
    <source>
        <dbReference type="RuleBase" id="RU003355"/>
    </source>
</evidence>
<dbReference type="Gene3D" id="3.50.30.30">
    <property type="match status" value="1"/>
</dbReference>
<dbReference type="Proteomes" id="UP000238288">
    <property type="component" value="Chromosome PCAR9a"/>
</dbReference>
<dbReference type="GO" id="GO:0004252">
    <property type="term" value="F:serine-type endopeptidase activity"/>
    <property type="evidence" value="ECO:0007669"/>
    <property type="project" value="UniProtKB-UniRule"/>
</dbReference>
<dbReference type="InterPro" id="IPR020008">
    <property type="entry name" value="GlyGly_CTERM"/>
</dbReference>
<dbReference type="OrthoDB" id="614750at2"/>
<evidence type="ECO:0000313" key="16">
    <source>
        <dbReference type="EMBL" id="SOU42413.1"/>
    </source>
</evidence>
<keyword evidence="3" id="KW-0964">Secreted</keyword>
<keyword evidence="5 12" id="KW-0732">Signal</keyword>
<evidence type="ECO:0000256" key="3">
    <source>
        <dbReference type="ARBA" id="ARBA00022525"/>
    </source>
</evidence>
<accession>A0A2K4XDK5</accession>
<sequence>MANNIIKKTAIATAVSSAFLATFVNAATLPKATISPQAAEQVKELASDQKQPSAHMIVLRATTSVDAVAAGTYQVANSREIIANVEQLQDTMMSELNSLDFDAKVIGKTKILAPTLIVQATPEALAEIAKDARVEKVLPMFDYQLHVSDSSDYINAKPLVIDGVVTGKGQRVAVLDTGIDYTHKAFGGEGTVDAYLAAQSDPTEVSWPQGIVQGGYDFIHEDADPIENDPANSSATGDPTDHGTSSSNSVNGIAPDVELYVYSVCGGGCPSAAQAAALEAAMDPNGDGDISDRVDVMNMSLGGEYGDTYTGGGAQYLIQRAVDLGVNMVISAGNDGDHPFRIGGPSTTPNALSVGAMTHPTTEVGVATGTVAGVEGSIQASGFGPQVDFAISGADIDLVYPDANQDGCNDFADDVDFTGKAVLIDRGACAFTAKVLNAQEKGAEFVFIANNVDDGTPAPMGGSDAAVTIKNVGINFAAGAALKAQLAAGDTVTFDIDVKIKTTAGAVATFSSRGPSMDGLLKPEITAPGTSILVAAAGTQDQLAPVSGTSFSGPITAGAVAMIREAHPERNAFEIKATIMNAADLNVTNEPLAVNPDSELAPISMIGAGLVDVTKAVNLPVAAWVNNTDFETKQAALSFGLVSMAETGSLTKTVTVKNFSSEAKTYALRTEARYQNDEDTGAISWEYPESVTIPAGQSVNFDVTLTVDPTKLPVWELENPFSSDDIAARSAALTSVEFDGALVFNDASTDTDHDLHVVYHAMPKAATGLNVSSQIIDNEMTLIVENSGQTELTPFAESIVAMGTEKTQEEAEYNILATTFSAFADSSCDSGIFVTSSIQLRDPLTHVFQAGYRLEIDTDNDGVYDHLMQNYNDRGRETAFPGRSRTVIGATDGAGNDALAWVTPLYHSAGEDTITFSTCSELLNVDASLIGENMNFKASVGYPSYYTGVFTQTDSIEGSATFGASPSVTLTSMETGEEVTSLKPGEKAIVEASGPFALSQDSGLDIIKVMSASELDVPAIEAPMLVGGEFSVVEDAANGTVVGALTITESDLDLDVSEYYVQSNTHQGLGIDADGQVVVINSELLAGDSTAEIQVVAIDVRGNVSAPATVSVSITKAVEPIATVTPETVKKSSSGSLAWLTLLVAPFAFMRRRKQK</sequence>
<dbReference type="NCBIfam" id="TIGR03501">
    <property type="entry name" value="GlyGly_CTERM"/>
    <property type="match status" value="1"/>
</dbReference>
<proteinExistence type="inferred from homology"/>
<dbReference type="EMBL" id="AQGW01000019">
    <property type="protein sequence ID" value="MBE0382771.1"/>
    <property type="molecule type" value="Genomic_DNA"/>
</dbReference>
<reference evidence="15 18" key="1">
    <citation type="submission" date="2015-06" db="EMBL/GenBank/DDBJ databases">
        <title>Genome sequence of Pseudoalteromonas carrageenovora.</title>
        <authorList>
            <person name="Xie B.-B."/>
            <person name="Rong J.-C."/>
            <person name="Qin Q.-L."/>
            <person name="Zhang Y.-Z."/>
        </authorList>
    </citation>
    <scope>NUCLEOTIDE SEQUENCE [LARGE SCALE GENOMIC DNA]</scope>
    <source>
        <strain evidence="15 18">IAM 12662</strain>
    </source>
</reference>
<evidence type="ECO:0000256" key="7">
    <source>
        <dbReference type="ARBA" id="ARBA00022825"/>
    </source>
</evidence>
<evidence type="ECO:0000256" key="4">
    <source>
        <dbReference type="ARBA" id="ARBA00022670"/>
    </source>
</evidence>
<feature type="active site" description="Charge relay system" evidence="8 9">
    <location>
        <position position="176"/>
    </location>
</feature>
<feature type="chain" id="PRO_5014444441" evidence="12">
    <location>
        <begin position="27"/>
        <end position="1156"/>
    </location>
</feature>
<feature type="region of interest" description="Disordered" evidence="11">
    <location>
        <begin position="221"/>
        <end position="250"/>
    </location>
</feature>
<evidence type="ECO:0000313" key="17">
    <source>
        <dbReference type="Proteomes" id="UP000238288"/>
    </source>
</evidence>
<dbReference type="Pfam" id="PF02225">
    <property type="entry name" value="PA"/>
    <property type="match status" value="1"/>
</dbReference>
<evidence type="ECO:0000256" key="11">
    <source>
        <dbReference type="SAM" id="MobiDB-lite"/>
    </source>
</evidence>